<reference evidence="8" key="1">
    <citation type="submission" date="2022-07" db="EMBL/GenBank/DDBJ databases">
        <title>Phylogenomic reconstructions and comparative analyses of Kickxellomycotina fungi.</title>
        <authorList>
            <person name="Reynolds N.K."/>
            <person name="Stajich J.E."/>
            <person name="Barry K."/>
            <person name="Grigoriev I.V."/>
            <person name="Crous P."/>
            <person name="Smith M.E."/>
        </authorList>
    </citation>
    <scope>NUCLEOTIDE SEQUENCE</scope>
    <source>
        <strain evidence="8">RSA 567</strain>
    </source>
</reference>
<name>A0A9W8BBH1_9FUNG</name>
<keyword evidence="4" id="KW-0853">WD repeat</keyword>
<evidence type="ECO:0000256" key="3">
    <source>
        <dbReference type="ARBA" id="ARBA00022490"/>
    </source>
</evidence>
<dbReference type="Proteomes" id="UP001151582">
    <property type="component" value="Unassembled WGS sequence"/>
</dbReference>
<dbReference type="AlphaFoldDB" id="A0A9W8BBH1"/>
<comment type="subcellular location">
    <subcellularLocation>
        <location evidence="1">Cytoplasm</location>
        <location evidence="1">P-body</location>
    </subcellularLocation>
</comment>
<dbReference type="Gene3D" id="2.130.10.10">
    <property type="entry name" value="YVTN repeat-like/Quinoprotein amine dehydrogenase"/>
    <property type="match status" value="2"/>
</dbReference>
<feature type="domain" description="Enhancer of mRNA-decapping protein 4 WD40 repeat region" evidence="7">
    <location>
        <begin position="130"/>
        <end position="425"/>
    </location>
</feature>
<feature type="region of interest" description="Disordered" evidence="6">
    <location>
        <begin position="616"/>
        <end position="640"/>
    </location>
</feature>
<feature type="compositionally biased region" description="Polar residues" evidence="6">
    <location>
        <begin position="619"/>
        <end position="640"/>
    </location>
</feature>
<accession>A0A9W8BBH1</accession>
<dbReference type="InterPro" id="IPR045152">
    <property type="entry name" value="EDC4-like"/>
</dbReference>
<dbReference type="GO" id="GO:0031087">
    <property type="term" value="P:deadenylation-independent decapping of nuclear-transcribed mRNA"/>
    <property type="evidence" value="ECO:0007669"/>
    <property type="project" value="InterPro"/>
</dbReference>
<keyword evidence="5" id="KW-0677">Repeat</keyword>
<comment type="similarity">
    <text evidence="2">Belongs to the WD repeat EDC4 family.</text>
</comment>
<evidence type="ECO:0000256" key="2">
    <source>
        <dbReference type="ARBA" id="ARBA00009639"/>
    </source>
</evidence>
<comment type="caution">
    <text evidence="8">The sequence shown here is derived from an EMBL/GenBank/DDBJ whole genome shotgun (WGS) entry which is preliminary data.</text>
</comment>
<evidence type="ECO:0000259" key="7">
    <source>
        <dbReference type="Pfam" id="PF16529"/>
    </source>
</evidence>
<dbReference type="InterPro" id="IPR032401">
    <property type="entry name" value="EDC4_WD40"/>
</dbReference>
<evidence type="ECO:0000313" key="9">
    <source>
        <dbReference type="Proteomes" id="UP001151582"/>
    </source>
</evidence>
<keyword evidence="9" id="KW-1185">Reference proteome</keyword>
<protein>
    <recommendedName>
        <fullName evidence="7">Enhancer of mRNA-decapping protein 4 WD40 repeat region domain-containing protein</fullName>
    </recommendedName>
</protein>
<organism evidence="8 9">
    <name type="scientific">Dimargaris verticillata</name>
    <dbReference type="NCBI Taxonomy" id="2761393"/>
    <lineage>
        <taxon>Eukaryota</taxon>
        <taxon>Fungi</taxon>
        <taxon>Fungi incertae sedis</taxon>
        <taxon>Zoopagomycota</taxon>
        <taxon>Kickxellomycotina</taxon>
        <taxon>Dimargaritomycetes</taxon>
        <taxon>Dimargaritales</taxon>
        <taxon>Dimargaritaceae</taxon>
        <taxon>Dimargaris</taxon>
    </lineage>
</organism>
<dbReference type="OrthoDB" id="21128at2759"/>
<keyword evidence="3" id="KW-0963">Cytoplasm</keyword>
<evidence type="ECO:0000256" key="6">
    <source>
        <dbReference type="SAM" id="MobiDB-lite"/>
    </source>
</evidence>
<evidence type="ECO:0000256" key="1">
    <source>
        <dbReference type="ARBA" id="ARBA00004201"/>
    </source>
</evidence>
<dbReference type="SUPFAM" id="SSF50978">
    <property type="entry name" value="WD40 repeat-like"/>
    <property type="match status" value="1"/>
</dbReference>
<evidence type="ECO:0000256" key="4">
    <source>
        <dbReference type="ARBA" id="ARBA00022574"/>
    </source>
</evidence>
<dbReference type="EMBL" id="JANBQB010000041">
    <property type="protein sequence ID" value="KAJ1983780.1"/>
    <property type="molecule type" value="Genomic_DNA"/>
</dbReference>
<evidence type="ECO:0000313" key="8">
    <source>
        <dbReference type="EMBL" id="KAJ1983780.1"/>
    </source>
</evidence>
<gene>
    <name evidence="8" type="ORF">H4R34_001068</name>
</gene>
<dbReference type="InterPro" id="IPR036322">
    <property type="entry name" value="WD40_repeat_dom_sf"/>
</dbReference>
<dbReference type="PANTHER" id="PTHR15598">
    <property type="entry name" value="ENHANCER OF MRNA-DECAPPING PROTEIN 4"/>
    <property type="match status" value="1"/>
</dbReference>
<proteinExistence type="inferred from homology"/>
<evidence type="ECO:0000256" key="5">
    <source>
        <dbReference type="ARBA" id="ARBA00022737"/>
    </source>
</evidence>
<dbReference type="InterPro" id="IPR015943">
    <property type="entry name" value="WD40/YVTN_repeat-like_dom_sf"/>
</dbReference>
<sequence length="640" mass="69377">MATSPQSSVVTNSLLQMLRQSARAPRTASKRTMSADPAIVSAKQDCQPASSLLKTLHQPSPRPSSAVTASVAHRASTPTQAPALPTGDAFSDIGIALDCPTVMFHTGQSYPQLRARSSLPCSPISLVPSEETLHTGKILAVSDNFICYPVRTSCIRVLHRLSGARTLLKGHTDAISDVAFACSAGASTPDRVPLLMTLDRAGTVIVWQLGSVALESTVEICYQKVWTLTDQPYVRGCWCPFDPRLLVVVARDSLLVIRATEPTGTASNGNLPCNAAYTVLERLRFPAPLTNMCFSPDGESILLGNSLGQVHCYDILRKSTQLILPGTSANGPISFVQMVNDASSSATGSPNQTPRHWLIIGTHQNTVVQLWSWASKLHHHLTFRFITDGPMPSTHEPFVALHYDMITNTLLMGHSERKTALFLKMDVSHDGSLASENPKAGISEKDALTDLSKAVNTIREQLLPEVTNRSQSAELIDVSDQVSKAVHRAMQSQLEPTIHDTVTQALRSTVAAHLNGMLRDDCQEAVQSIVQRSAKLAAEEVARSPALAQMVTESVQHTVRQTMDELFASVLIPAYERSTAEMFRQMHRTFTTGVDQIIGAHQPAMHAAAATETLAKPKQTSNRVRTLPLSSNPLPMFSSP</sequence>
<dbReference type="PANTHER" id="PTHR15598:SF5">
    <property type="entry name" value="ENHANCER OF MRNA-DECAPPING PROTEIN 4"/>
    <property type="match status" value="1"/>
</dbReference>
<dbReference type="GO" id="GO:0000932">
    <property type="term" value="C:P-body"/>
    <property type="evidence" value="ECO:0007669"/>
    <property type="project" value="UniProtKB-SubCell"/>
</dbReference>
<dbReference type="Pfam" id="PF16529">
    <property type="entry name" value="Ge1_WD40"/>
    <property type="match status" value="1"/>
</dbReference>